<evidence type="ECO:0000256" key="4">
    <source>
        <dbReference type="RuleBase" id="RU361169"/>
    </source>
</evidence>
<dbReference type="Proteomes" id="UP001299220">
    <property type="component" value="Unassembled WGS sequence"/>
</dbReference>
<evidence type="ECO:0000256" key="1">
    <source>
        <dbReference type="ARBA" id="ARBA00008834"/>
    </source>
</evidence>
<dbReference type="SMART" id="SM00710">
    <property type="entry name" value="PbH1"/>
    <property type="match status" value="5"/>
</dbReference>
<evidence type="ECO:0000256" key="2">
    <source>
        <dbReference type="ARBA" id="ARBA00022801"/>
    </source>
</evidence>
<reference evidence="5 6" key="1">
    <citation type="submission" date="2020-12" db="EMBL/GenBank/DDBJ databases">
        <title>Whole genome sequences of gut porcine anaerobes.</title>
        <authorList>
            <person name="Kubasova T."/>
            <person name="Jahodarova E."/>
            <person name="Rychlik I."/>
        </authorList>
    </citation>
    <scope>NUCLEOTIDE SEQUENCE [LARGE SCALE GENOMIC DNA]</scope>
    <source>
        <strain evidence="5 6">An867</strain>
    </source>
</reference>
<dbReference type="InterPro" id="IPR012334">
    <property type="entry name" value="Pectin_lyas_fold"/>
</dbReference>
<name>A0ABS9CMW2_9FIRM</name>
<accession>A0ABS9CMW2</accession>
<dbReference type="InterPro" id="IPR006626">
    <property type="entry name" value="PbH1"/>
</dbReference>
<evidence type="ECO:0000313" key="6">
    <source>
        <dbReference type="Proteomes" id="UP001299220"/>
    </source>
</evidence>
<evidence type="ECO:0000256" key="3">
    <source>
        <dbReference type="ARBA" id="ARBA00023295"/>
    </source>
</evidence>
<dbReference type="Pfam" id="PF00295">
    <property type="entry name" value="Glyco_hydro_28"/>
    <property type="match status" value="1"/>
</dbReference>
<dbReference type="Gene3D" id="2.160.20.10">
    <property type="entry name" value="Single-stranded right-handed beta-helix, Pectin lyase-like"/>
    <property type="match status" value="1"/>
</dbReference>
<dbReference type="InterPro" id="IPR011050">
    <property type="entry name" value="Pectin_lyase_fold/virulence"/>
</dbReference>
<sequence length="425" mass="46428">MIDITKFGAVGDGKTINTAQIQSAIDEAARTGETVVIPGGIFVSGTLNLHGASLHLEPGAVLKGSENLVDYPPQDYVHNELGALRALLINRDCDNVTIDGSGTIDLSGKSFYDTTVKNVPPSRVPFTEEQIAECTYPIGTRPSQCIFFHNSKNITLRGIRVIDAPCWTISFNECENIKVIGATIDTDLNVPNDDGIHFCSCKGVIVSDCNISSGDDCIAISCITNWGKPCEDIVVTNCVLRSCSKAIVIGYIYSEIRNVLITNCIIKESNRGLCFMCNDEIGVIENVRVSNMLIDTAIRAGNWWGNGEPIFMMAVKHDYHIPAEQQPERETAYAIRNVHIDGVTCMGENAIGIVGEHGNIREVELRNIDFTRKPSRNLALKGSTFDFAPGRVEVEIPETCGLYIGGEADVELKNINTRAWSQLRA</sequence>
<keyword evidence="6" id="KW-1185">Reference proteome</keyword>
<dbReference type="InterPro" id="IPR000743">
    <property type="entry name" value="Glyco_hydro_28"/>
</dbReference>
<dbReference type="EMBL" id="JAFBIT010000001">
    <property type="protein sequence ID" value="MCF2651512.1"/>
    <property type="molecule type" value="Genomic_DNA"/>
</dbReference>
<organism evidence="5 6">
    <name type="scientific">Anaeromassilibacillus senegalensis</name>
    <dbReference type="NCBI Taxonomy" id="1673717"/>
    <lineage>
        <taxon>Bacteria</taxon>
        <taxon>Bacillati</taxon>
        <taxon>Bacillota</taxon>
        <taxon>Clostridia</taxon>
        <taxon>Eubacteriales</taxon>
        <taxon>Acutalibacteraceae</taxon>
        <taxon>Anaeromassilibacillus</taxon>
    </lineage>
</organism>
<protein>
    <submittedName>
        <fullName evidence="5">Right-handed parallel beta-helix repeat-containing protein</fullName>
    </submittedName>
</protein>
<dbReference type="SUPFAM" id="SSF51126">
    <property type="entry name" value="Pectin lyase-like"/>
    <property type="match status" value="1"/>
</dbReference>
<comment type="similarity">
    <text evidence="1 4">Belongs to the glycosyl hydrolase 28 family.</text>
</comment>
<comment type="caution">
    <text evidence="5">The sequence shown here is derived from an EMBL/GenBank/DDBJ whole genome shotgun (WGS) entry which is preliminary data.</text>
</comment>
<keyword evidence="2 4" id="KW-0378">Hydrolase</keyword>
<evidence type="ECO:0000313" key="5">
    <source>
        <dbReference type="EMBL" id="MCF2651512.1"/>
    </source>
</evidence>
<dbReference type="PANTHER" id="PTHR31339">
    <property type="entry name" value="PECTIN LYASE-RELATED"/>
    <property type="match status" value="1"/>
</dbReference>
<dbReference type="RefSeq" id="WP_235322525.1">
    <property type="nucleotide sequence ID" value="NZ_JAFBIT010000001.1"/>
</dbReference>
<proteinExistence type="inferred from homology"/>
<keyword evidence="3 4" id="KW-0326">Glycosidase</keyword>
<dbReference type="PANTHER" id="PTHR31339:SF9">
    <property type="entry name" value="PLASMIN AND FIBRONECTIN-BINDING PROTEIN A"/>
    <property type="match status" value="1"/>
</dbReference>
<dbReference type="InterPro" id="IPR051801">
    <property type="entry name" value="GH28_Enzymes"/>
</dbReference>
<gene>
    <name evidence="5" type="ORF">JQM67_02675</name>
</gene>